<dbReference type="Gene3D" id="2.20.110.10">
    <property type="entry name" value="Histone H3 K4-specific methyltransferase SET7/9 N-terminal domain"/>
    <property type="match status" value="1"/>
</dbReference>
<dbReference type="STRING" id="3694.B9H136"/>
<dbReference type="InParanoid" id="B9H136"/>
<keyword evidence="3" id="KW-1185">Reference proteome</keyword>
<name>B9H136_POPTR</name>
<accession>B9H136</accession>
<dbReference type="GO" id="GO:0016020">
    <property type="term" value="C:membrane"/>
    <property type="evidence" value="ECO:0007669"/>
    <property type="project" value="UniProtKB-ARBA"/>
</dbReference>
<gene>
    <name evidence="2" type="ORF">POPTR_004G166500</name>
</gene>
<dbReference type="HOGENOM" id="CLU_2578358_0_0_1"/>
<sequence>MAISQKSQRTPSNHSLEYVISMLLFGANGNRFDEQWENGVPKGNGVFTWPDGSCCIGSWNNSSKDLKGQQLNVTFYTFSIY</sequence>
<dbReference type="InterPro" id="IPR003409">
    <property type="entry name" value="MORN"/>
</dbReference>
<keyword evidence="1" id="KW-0677">Repeat</keyword>
<protein>
    <submittedName>
        <fullName evidence="2">Uncharacterized protein</fullName>
    </submittedName>
</protein>
<dbReference type="eggNOG" id="KOG0229">
    <property type="taxonomic scope" value="Eukaryota"/>
</dbReference>
<dbReference type="Pfam" id="PF02493">
    <property type="entry name" value="MORN"/>
    <property type="match status" value="1"/>
</dbReference>
<dbReference type="Proteomes" id="UP000006729">
    <property type="component" value="Chromosome 4"/>
</dbReference>
<dbReference type="EMBL" id="CM009293">
    <property type="protein sequence ID" value="PNT41624.1"/>
    <property type="molecule type" value="Genomic_DNA"/>
</dbReference>
<dbReference type="SUPFAM" id="SSF82185">
    <property type="entry name" value="Histone H3 K4-specific methyltransferase SET7/9 N-terminal domain"/>
    <property type="match status" value="1"/>
</dbReference>
<reference evidence="2 3" key="1">
    <citation type="journal article" date="2006" name="Science">
        <title>The genome of black cottonwood, Populus trichocarpa (Torr. &amp; Gray).</title>
        <authorList>
            <person name="Tuskan G.A."/>
            <person name="Difazio S."/>
            <person name="Jansson S."/>
            <person name="Bohlmann J."/>
            <person name="Grigoriev I."/>
            <person name="Hellsten U."/>
            <person name="Putnam N."/>
            <person name="Ralph S."/>
            <person name="Rombauts S."/>
            <person name="Salamov A."/>
            <person name="Schein J."/>
            <person name="Sterck L."/>
            <person name="Aerts A."/>
            <person name="Bhalerao R.R."/>
            <person name="Bhalerao R.P."/>
            <person name="Blaudez D."/>
            <person name="Boerjan W."/>
            <person name="Brun A."/>
            <person name="Brunner A."/>
            <person name="Busov V."/>
            <person name="Campbell M."/>
            <person name="Carlson J."/>
            <person name="Chalot M."/>
            <person name="Chapman J."/>
            <person name="Chen G.L."/>
            <person name="Cooper D."/>
            <person name="Coutinho P.M."/>
            <person name="Couturier J."/>
            <person name="Covert S."/>
            <person name="Cronk Q."/>
            <person name="Cunningham R."/>
            <person name="Davis J."/>
            <person name="Degroeve S."/>
            <person name="Dejardin A."/>
            <person name="Depamphilis C."/>
            <person name="Detter J."/>
            <person name="Dirks B."/>
            <person name="Dubchak I."/>
            <person name="Duplessis S."/>
            <person name="Ehlting J."/>
            <person name="Ellis B."/>
            <person name="Gendler K."/>
            <person name="Goodstein D."/>
            <person name="Gribskov M."/>
            <person name="Grimwood J."/>
            <person name="Groover A."/>
            <person name="Gunter L."/>
            <person name="Hamberger B."/>
            <person name="Heinze B."/>
            <person name="Helariutta Y."/>
            <person name="Henrissat B."/>
            <person name="Holligan D."/>
            <person name="Holt R."/>
            <person name="Huang W."/>
            <person name="Islam-Faridi N."/>
            <person name="Jones S."/>
            <person name="Jones-Rhoades M."/>
            <person name="Jorgensen R."/>
            <person name="Joshi C."/>
            <person name="Kangasjarvi J."/>
            <person name="Karlsson J."/>
            <person name="Kelleher C."/>
            <person name="Kirkpatrick R."/>
            <person name="Kirst M."/>
            <person name="Kohler A."/>
            <person name="Kalluri U."/>
            <person name="Larimer F."/>
            <person name="Leebens-Mack J."/>
            <person name="Leple J.C."/>
            <person name="Locascio P."/>
            <person name="Lou Y."/>
            <person name="Lucas S."/>
            <person name="Martin F."/>
            <person name="Montanini B."/>
            <person name="Napoli C."/>
            <person name="Nelson D.R."/>
            <person name="Nelson C."/>
            <person name="Nieminen K."/>
            <person name="Nilsson O."/>
            <person name="Pereda V."/>
            <person name="Peter G."/>
            <person name="Philippe R."/>
            <person name="Pilate G."/>
            <person name="Poliakov A."/>
            <person name="Razumovskaya J."/>
            <person name="Richardson P."/>
            <person name="Rinaldi C."/>
            <person name="Ritland K."/>
            <person name="Rouze P."/>
            <person name="Ryaboy D."/>
            <person name="Schmutz J."/>
            <person name="Schrader J."/>
            <person name="Segerman B."/>
            <person name="Shin H."/>
            <person name="Siddiqui A."/>
            <person name="Sterky F."/>
            <person name="Terry A."/>
            <person name="Tsai C.J."/>
            <person name="Uberbacher E."/>
            <person name="Unneberg P."/>
            <person name="Vahala J."/>
            <person name="Wall K."/>
            <person name="Wessler S."/>
            <person name="Yang G."/>
            <person name="Yin T."/>
            <person name="Douglas C."/>
            <person name="Marra M."/>
            <person name="Sandberg G."/>
            <person name="Van de Peer Y."/>
            <person name="Rokhsar D."/>
        </authorList>
    </citation>
    <scope>NUCLEOTIDE SEQUENCE [LARGE SCALE GENOMIC DNA]</scope>
    <source>
        <strain evidence="3">cv. Nisqually</strain>
    </source>
</reference>
<dbReference type="AlphaFoldDB" id="B9H136"/>
<evidence type="ECO:0000256" key="1">
    <source>
        <dbReference type="ARBA" id="ARBA00022737"/>
    </source>
</evidence>
<proteinExistence type="predicted"/>
<evidence type="ECO:0000313" key="3">
    <source>
        <dbReference type="Proteomes" id="UP000006729"/>
    </source>
</evidence>
<evidence type="ECO:0000313" key="2">
    <source>
        <dbReference type="EMBL" id="PNT41624.1"/>
    </source>
</evidence>
<organism evidence="2 3">
    <name type="scientific">Populus trichocarpa</name>
    <name type="common">Western balsam poplar</name>
    <name type="synonym">Populus balsamifera subsp. trichocarpa</name>
    <dbReference type="NCBI Taxonomy" id="3694"/>
    <lineage>
        <taxon>Eukaryota</taxon>
        <taxon>Viridiplantae</taxon>
        <taxon>Streptophyta</taxon>
        <taxon>Embryophyta</taxon>
        <taxon>Tracheophyta</taxon>
        <taxon>Spermatophyta</taxon>
        <taxon>Magnoliopsida</taxon>
        <taxon>eudicotyledons</taxon>
        <taxon>Gunneridae</taxon>
        <taxon>Pentapetalae</taxon>
        <taxon>rosids</taxon>
        <taxon>fabids</taxon>
        <taxon>Malpighiales</taxon>
        <taxon>Salicaceae</taxon>
        <taxon>Saliceae</taxon>
        <taxon>Populus</taxon>
    </lineage>
</organism>